<dbReference type="PATRIC" id="fig|1276246.3.peg.208"/>
<dbReference type="KEGG" id="scq:SCULI_v1c02090"/>
<dbReference type="GO" id="GO:0005829">
    <property type="term" value="C:cytosol"/>
    <property type="evidence" value="ECO:0007669"/>
    <property type="project" value="TreeGrafter"/>
</dbReference>
<dbReference type="Gene3D" id="3.40.50.1000">
    <property type="entry name" value="HAD superfamily/HAD-like"/>
    <property type="match status" value="1"/>
</dbReference>
<evidence type="ECO:0000313" key="2">
    <source>
        <dbReference type="Proteomes" id="UP000019267"/>
    </source>
</evidence>
<dbReference type="InterPro" id="IPR023214">
    <property type="entry name" value="HAD_sf"/>
</dbReference>
<dbReference type="NCBIfam" id="TIGR01484">
    <property type="entry name" value="HAD-SF-IIB"/>
    <property type="match status" value="1"/>
</dbReference>
<dbReference type="PANTHER" id="PTHR10000">
    <property type="entry name" value="PHOSPHOSERINE PHOSPHATASE"/>
    <property type="match status" value="1"/>
</dbReference>
<dbReference type="GO" id="GO:0000287">
    <property type="term" value="F:magnesium ion binding"/>
    <property type="evidence" value="ECO:0007669"/>
    <property type="project" value="TreeGrafter"/>
</dbReference>
<dbReference type="InterPro" id="IPR036412">
    <property type="entry name" value="HAD-like_sf"/>
</dbReference>
<dbReference type="SUPFAM" id="SSF56784">
    <property type="entry name" value="HAD-like"/>
    <property type="match status" value="1"/>
</dbReference>
<dbReference type="GO" id="GO:0016791">
    <property type="term" value="F:phosphatase activity"/>
    <property type="evidence" value="ECO:0007669"/>
    <property type="project" value="UniProtKB-ARBA"/>
</dbReference>
<protein>
    <recommendedName>
        <fullName evidence="3">HAD superfamily hydrolase</fullName>
    </recommendedName>
</protein>
<dbReference type="eggNOG" id="COG0561">
    <property type="taxonomic scope" value="Bacteria"/>
</dbReference>
<sequence length="268" mass="31107">MKWWFTDYDGTININHDHKVLEIDKNFIYEWINNGNIFNIATGNMESEMKHLLKQNGLTYKYLVSNNGAAIFDYDSNLVFLRPIKLEQRTFLLDILNKLKDSFLICYVDLNKRKLFSRPNIQELEDFFTKYPEILTYVPEYQDFSLALEDISANKNICLITLMGTKESIAHLYLELQEKLTDFYIVKTDSHTVEIIDKNVSKASAIEEVMKIHNIDINDIYTSGDGGNDIKMLKMTNNSFAMSAGSKEVQNAAKYVVKNVCEIKKYLK</sequence>
<dbReference type="NCBIfam" id="TIGR00099">
    <property type="entry name" value="Cof-subfamily"/>
    <property type="match status" value="1"/>
</dbReference>
<organism evidence="1 2">
    <name type="scientific">Spiroplasma culicicola AES-1</name>
    <dbReference type="NCBI Taxonomy" id="1276246"/>
    <lineage>
        <taxon>Bacteria</taxon>
        <taxon>Bacillati</taxon>
        <taxon>Mycoplasmatota</taxon>
        <taxon>Mollicutes</taxon>
        <taxon>Entomoplasmatales</taxon>
        <taxon>Spiroplasmataceae</taxon>
        <taxon>Spiroplasma</taxon>
    </lineage>
</organism>
<dbReference type="RefSeq" id="WP_025362792.1">
    <property type="nucleotide sequence ID" value="NZ_CP006681.1"/>
</dbReference>
<name>W6A6Q2_9MOLU</name>
<evidence type="ECO:0000313" key="1">
    <source>
        <dbReference type="EMBL" id="AHI52550.1"/>
    </source>
</evidence>
<dbReference type="Proteomes" id="UP000019267">
    <property type="component" value="Chromosome"/>
</dbReference>
<dbReference type="HOGENOM" id="CLU_044146_3_2_14"/>
<dbReference type="Gene3D" id="3.30.1240.10">
    <property type="match status" value="1"/>
</dbReference>
<evidence type="ECO:0008006" key="3">
    <source>
        <dbReference type="Google" id="ProtNLM"/>
    </source>
</evidence>
<dbReference type="AlphaFoldDB" id="W6A6Q2"/>
<dbReference type="InterPro" id="IPR000150">
    <property type="entry name" value="Cof"/>
</dbReference>
<dbReference type="EMBL" id="CP006681">
    <property type="protein sequence ID" value="AHI52550.1"/>
    <property type="molecule type" value="Genomic_DNA"/>
</dbReference>
<gene>
    <name evidence="1" type="ORF">SCULI_v1c02090</name>
</gene>
<dbReference type="STRING" id="1276246.SCULI_v1c02090"/>
<dbReference type="PANTHER" id="PTHR10000:SF8">
    <property type="entry name" value="HAD SUPERFAMILY HYDROLASE-LIKE, TYPE 3"/>
    <property type="match status" value="1"/>
</dbReference>
<dbReference type="Pfam" id="PF08282">
    <property type="entry name" value="Hydrolase_3"/>
    <property type="match status" value="1"/>
</dbReference>
<reference evidence="1 2" key="1">
    <citation type="journal article" date="2014" name="Genome Biol. Evol.">
        <title>Molecular evolution of the substrate utilization strategies and putative virulence factors in mosquito-associated Spiroplasma species.</title>
        <authorList>
            <person name="Chang T.H."/>
            <person name="Lo W.S."/>
            <person name="Ku C."/>
            <person name="Chen L.L."/>
            <person name="Kuo C.H."/>
        </authorList>
    </citation>
    <scope>NUCLEOTIDE SEQUENCE [LARGE SCALE GENOMIC DNA]</scope>
    <source>
        <strain evidence="1">AES-1</strain>
    </source>
</reference>
<proteinExistence type="predicted"/>
<keyword evidence="2" id="KW-1185">Reference proteome</keyword>
<dbReference type="OrthoDB" id="399929at2"/>
<accession>W6A6Q2</accession>
<dbReference type="InterPro" id="IPR006379">
    <property type="entry name" value="HAD-SF_hydro_IIB"/>
</dbReference>